<feature type="region of interest" description="Disordered" evidence="2">
    <location>
        <begin position="221"/>
        <end position="241"/>
    </location>
</feature>
<organism evidence="4 5">
    <name type="scientific">Lolium multiflorum</name>
    <name type="common">Italian ryegrass</name>
    <name type="synonym">Lolium perenne subsp. multiflorum</name>
    <dbReference type="NCBI Taxonomy" id="4521"/>
    <lineage>
        <taxon>Eukaryota</taxon>
        <taxon>Viridiplantae</taxon>
        <taxon>Streptophyta</taxon>
        <taxon>Embryophyta</taxon>
        <taxon>Tracheophyta</taxon>
        <taxon>Spermatophyta</taxon>
        <taxon>Magnoliopsida</taxon>
        <taxon>Liliopsida</taxon>
        <taxon>Poales</taxon>
        <taxon>Poaceae</taxon>
        <taxon>BOP clade</taxon>
        <taxon>Pooideae</taxon>
        <taxon>Poodae</taxon>
        <taxon>Poeae</taxon>
        <taxon>Poeae Chloroplast Group 2 (Poeae type)</taxon>
        <taxon>Loliodinae</taxon>
        <taxon>Loliinae</taxon>
        <taxon>Lolium</taxon>
    </lineage>
</organism>
<dbReference type="InterPro" id="IPR036875">
    <property type="entry name" value="Znf_CCHC_sf"/>
</dbReference>
<comment type="caution">
    <text evidence="4">The sequence shown here is derived from an EMBL/GenBank/DDBJ whole genome shotgun (WGS) entry which is preliminary data.</text>
</comment>
<name>A0AAD8VSZ6_LOLMU</name>
<feature type="region of interest" description="Disordered" evidence="2">
    <location>
        <begin position="254"/>
        <end position="278"/>
    </location>
</feature>
<dbReference type="GO" id="GO:0008270">
    <property type="term" value="F:zinc ion binding"/>
    <property type="evidence" value="ECO:0007669"/>
    <property type="project" value="UniProtKB-KW"/>
</dbReference>
<evidence type="ECO:0000256" key="1">
    <source>
        <dbReference type="PROSITE-ProRule" id="PRU00047"/>
    </source>
</evidence>
<evidence type="ECO:0000313" key="5">
    <source>
        <dbReference type="Proteomes" id="UP001231189"/>
    </source>
</evidence>
<evidence type="ECO:0000259" key="3">
    <source>
        <dbReference type="PROSITE" id="PS50158"/>
    </source>
</evidence>
<dbReference type="Gene3D" id="4.10.60.10">
    <property type="entry name" value="Zinc finger, CCHC-type"/>
    <property type="match status" value="1"/>
</dbReference>
<dbReference type="SMART" id="SM00343">
    <property type="entry name" value="ZnF_C2HC"/>
    <property type="match status" value="2"/>
</dbReference>
<keyword evidence="1" id="KW-0863">Zinc-finger</keyword>
<sequence length="374" mass="39098">MSPTHPAPPPAQPCSSDGCSDPEGSPAGGDEVEMSPQRPCAVWVGPGISFQRHVLASFHSPVPASPANADGAAAGAEVWITPPSLDPWFPPSSVESLLAFFFCPPPSRLRVSPVAHAVFRILVSCSAVADFFVAVGEKQTGRFGLRFHASLAAAVDAVHALPARAPRVKRRRRRSQKARPPWAQYPVDNRRCGGPPLLPTPCTLECAELCPPAAVTSSETHNLATPAPATGPSAAQSPHGMDCSHVAASIEPCASTLAPPPSSAPAPSTPFTPRPPTSFNAAAPLSYLEALLTPAAPPSPSPRTPPLFLSLDGCFRCLSPRHQVRDCRDPIRCRACGRLGHRVRECTMPGLTVGASPSADPAPAVMLATRRATP</sequence>
<dbReference type="Pfam" id="PF00098">
    <property type="entry name" value="zf-CCHC"/>
    <property type="match status" value="1"/>
</dbReference>
<keyword evidence="1" id="KW-0479">Metal-binding</keyword>
<feature type="region of interest" description="Disordered" evidence="2">
    <location>
        <begin position="1"/>
        <end position="35"/>
    </location>
</feature>
<dbReference type="PROSITE" id="PS50158">
    <property type="entry name" value="ZF_CCHC"/>
    <property type="match status" value="1"/>
</dbReference>
<dbReference type="InterPro" id="IPR001878">
    <property type="entry name" value="Znf_CCHC"/>
</dbReference>
<accession>A0AAD8VSZ6</accession>
<feature type="domain" description="CCHC-type" evidence="3">
    <location>
        <begin position="332"/>
        <end position="346"/>
    </location>
</feature>
<dbReference type="Proteomes" id="UP001231189">
    <property type="component" value="Unassembled WGS sequence"/>
</dbReference>
<feature type="compositionally biased region" description="Low complexity" evidence="2">
    <location>
        <begin position="224"/>
        <end position="238"/>
    </location>
</feature>
<feature type="compositionally biased region" description="Pro residues" evidence="2">
    <location>
        <begin position="258"/>
        <end position="276"/>
    </location>
</feature>
<feature type="compositionally biased region" description="Pro residues" evidence="2">
    <location>
        <begin position="1"/>
        <end position="12"/>
    </location>
</feature>
<proteinExistence type="predicted"/>
<evidence type="ECO:0000313" key="4">
    <source>
        <dbReference type="EMBL" id="KAK1616055.1"/>
    </source>
</evidence>
<gene>
    <name evidence="4" type="ORF">QYE76_021572</name>
</gene>
<dbReference type="EMBL" id="JAUUTY010000006">
    <property type="protein sequence ID" value="KAK1616055.1"/>
    <property type="molecule type" value="Genomic_DNA"/>
</dbReference>
<dbReference type="GO" id="GO:0003676">
    <property type="term" value="F:nucleic acid binding"/>
    <property type="evidence" value="ECO:0007669"/>
    <property type="project" value="InterPro"/>
</dbReference>
<keyword evidence="1" id="KW-0862">Zinc</keyword>
<dbReference type="SUPFAM" id="SSF57756">
    <property type="entry name" value="Retrovirus zinc finger-like domains"/>
    <property type="match status" value="1"/>
</dbReference>
<evidence type="ECO:0000256" key="2">
    <source>
        <dbReference type="SAM" id="MobiDB-lite"/>
    </source>
</evidence>
<reference evidence="4" key="1">
    <citation type="submission" date="2023-07" db="EMBL/GenBank/DDBJ databases">
        <title>A chromosome-level genome assembly of Lolium multiflorum.</title>
        <authorList>
            <person name="Chen Y."/>
            <person name="Copetti D."/>
            <person name="Kolliker R."/>
            <person name="Studer B."/>
        </authorList>
    </citation>
    <scope>NUCLEOTIDE SEQUENCE</scope>
    <source>
        <strain evidence="4">02402/16</strain>
        <tissue evidence="4">Leaf</tissue>
    </source>
</reference>
<protein>
    <recommendedName>
        <fullName evidence="3">CCHC-type domain-containing protein</fullName>
    </recommendedName>
</protein>
<dbReference type="AlphaFoldDB" id="A0AAD8VSZ6"/>
<keyword evidence="5" id="KW-1185">Reference proteome</keyword>